<evidence type="ECO:0000313" key="1">
    <source>
        <dbReference type="EMBL" id="MVA75799.1"/>
    </source>
</evidence>
<gene>
    <name evidence="1" type="ORF">GC722_07155</name>
</gene>
<keyword evidence="2" id="KW-1185">Reference proteome</keyword>
<evidence type="ECO:0008006" key="3">
    <source>
        <dbReference type="Google" id="ProtNLM"/>
    </source>
</evidence>
<dbReference type="RefSeq" id="WP_156609327.1">
    <property type="nucleotide sequence ID" value="NZ_WPCU01000005.1"/>
</dbReference>
<dbReference type="Proteomes" id="UP000435304">
    <property type="component" value="Unassembled WGS sequence"/>
</dbReference>
<organism evidence="1 2">
    <name type="scientific">Auraticoccus cholistanensis</name>
    <dbReference type="NCBI Taxonomy" id="2656650"/>
    <lineage>
        <taxon>Bacteria</taxon>
        <taxon>Bacillati</taxon>
        <taxon>Actinomycetota</taxon>
        <taxon>Actinomycetes</taxon>
        <taxon>Propionibacteriales</taxon>
        <taxon>Propionibacteriaceae</taxon>
        <taxon>Auraticoccus</taxon>
    </lineage>
</organism>
<dbReference type="EMBL" id="WPCU01000005">
    <property type="protein sequence ID" value="MVA75799.1"/>
    <property type="molecule type" value="Genomic_DNA"/>
</dbReference>
<evidence type="ECO:0000313" key="2">
    <source>
        <dbReference type="Proteomes" id="UP000435304"/>
    </source>
</evidence>
<sequence>MTFARLAFFPGGTVEHYRALETAIGPVPRPDGRLVFAAGPAPGGWQVVQIWRSKDELDAFNAAVFLPAVARLGGTGFPRPPVVTDWEPAELELSPGPREASTS</sequence>
<accession>A0A6A9V0L0</accession>
<dbReference type="AlphaFoldDB" id="A0A6A9V0L0"/>
<name>A0A6A9V0L0_9ACTN</name>
<protein>
    <recommendedName>
        <fullName evidence="3">ABM domain-containing protein</fullName>
    </recommendedName>
</protein>
<reference evidence="1 2" key="1">
    <citation type="submission" date="2019-12" db="EMBL/GenBank/DDBJ databases">
        <title>Auraticoccus cholistani sp. nov., an actinomycete isolated from soil of Cholistan desert.</title>
        <authorList>
            <person name="Cheema M.T."/>
        </authorList>
    </citation>
    <scope>NUCLEOTIDE SEQUENCE [LARGE SCALE GENOMIC DNA]</scope>
    <source>
        <strain evidence="1 2">F435</strain>
    </source>
</reference>
<proteinExistence type="predicted"/>
<comment type="caution">
    <text evidence="1">The sequence shown here is derived from an EMBL/GenBank/DDBJ whole genome shotgun (WGS) entry which is preliminary data.</text>
</comment>